<gene>
    <name evidence="2" type="ORF">Clopa_4071</name>
</gene>
<dbReference type="AlphaFoldDB" id="R4KAU1"/>
<dbReference type="InterPro" id="IPR024997">
    <property type="entry name" value="DUF3892"/>
</dbReference>
<sequence length="76" mass="8392">MSDKSKILKVKKNGQGDITDVMLENGSVHSIEEAITMTRNGDIEGVNIGKAKNGREFLRSNPNEDENDNLDSKPTF</sequence>
<dbReference type="KEGG" id="cpas:Clopa_4071"/>
<evidence type="ECO:0000313" key="2">
    <source>
        <dbReference type="EMBL" id="AGK98811.1"/>
    </source>
</evidence>
<keyword evidence="3" id="KW-1185">Reference proteome</keyword>
<dbReference type="Proteomes" id="UP000013523">
    <property type="component" value="Chromosome"/>
</dbReference>
<reference evidence="2 3" key="1">
    <citation type="submission" date="2012-01" db="EMBL/GenBank/DDBJ databases">
        <title>Complete sequence of chromosome of Clostridium pasteurianum BC1.</title>
        <authorList>
            <consortium name="US DOE Joint Genome Institute"/>
            <person name="Lucas S."/>
            <person name="Han J."/>
            <person name="Lapidus A."/>
            <person name="Cheng J.-F."/>
            <person name="Goodwin L."/>
            <person name="Pitluck S."/>
            <person name="Peters L."/>
            <person name="Mikhailova N."/>
            <person name="Teshima H."/>
            <person name="Detter J.C."/>
            <person name="Han C."/>
            <person name="Tapia R."/>
            <person name="Land M."/>
            <person name="Hauser L."/>
            <person name="Kyrpides N."/>
            <person name="Ivanova N."/>
            <person name="Pagani I."/>
            <person name="Dunn J."/>
            <person name="Taghavi S."/>
            <person name="Francis A."/>
            <person name="van der Lelie D."/>
            <person name="Woyke T."/>
        </authorList>
    </citation>
    <scope>NUCLEOTIDE SEQUENCE [LARGE SCALE GENOMIC DNA]</scope>
    <source>
        <strain evidence="2 3">BC1</strain>
    </source>
</reference>
<dbReference type="eggNOG" id="ENOG503301W">
    <property type="taxonomic scope" value="Bacteria"/>
</dbReference>
<feature type="region of interest" description="Disordered" evidence="1">
    <location>
        <begin position="54"/>
        <end position="76"/>
    </location>
</feature>
<evidence type="ECO:0008006" key="4">
    <source>
        <dbReference type="Google" id="ProtNLM"/>
    </source>
</evidence>
<dbReference type="PATRIC" id="fig|86416.3.peg.4068"/>
<dbReference type="HOGENOM" id="CLU_152427_1_0_9"/>
<evidence type="ECO:0000313" key="3">
    <source>
        <dbReference type="Proteomes" id="UP000013523"/>
    </source>
</evidence>
<dbReference type="STRING" id="86416.Clopa_4071"/>
<dbReference type="Pfam" id="PF13031">
    <property type="entry name" value="DUF3892"/>
    <property type="match status" value="1"/>
</dbReference>
<organism evidence="2 3">
    <name type="scientific">Clostridium pasteurianum BC1</name>
    <dbReference type="NCBI Taxonomy" id="86416"/>
    <lineage>
        <taxon>Bacteria</taxon>
        <taxon>Bacillati</taxon>
        <taxon>Bacillota</taxon>
        <taxon>Clostridia</taxon>
        <taxon>Eubacteriales</taxon>
        <taxon>Clostridiaceae</taxon>
        <taxon>Clostridium</taxon>
    </lineage>
</organism>
<proteinExistence type="predicted"/>
<name>R4KAU1_CLOPA</name>
<evidence type="ECO:0000256" key="1">
    <source>
        <dbReference type="SAM" id="MobiDB-lite"/>
    </source>
</evidence>
<accession>R4KAU1</accession>
<dbReference type="RefSeq" id="WP_015617086.1">
    <property type="nucleotide sequence ID" value="NC_021182.1"/>
</dbReference>
<dbReference type="OrthoDB" id="1911032at2"/>
<dbReference type="EMBL" id="CP003261">
    <property type="protein sequence ID" value="AGK98811.1"/>
    <property type="molecule type" value="Genomic_DNA"/>
</dbReference>
<protein>
    <recommendedName>
        <fullName evidence="4">DUF3892 domain-containing protein</fullName>
    </recommendedName>
</protein>